<dbReference type="OrthoDB" id="9930948at2"/>
<evidence type="ECO:0000313" key="1">
    <source>
        <dbReference type="EMBL" id="GAB62844.1"/>
    </source>
</evidence>
<dbReference type="AlphaFoldDB" id="I3IM99"/>
<comment type="caution">
    <text evidence="1">The sequence shown here is derived from an EMBL/GenBank/DDBJ whole genome shotgun (WGS) entry which is preliminary data.</text>
</comment>
<organism evidence="1 2">
    <name type="scientific">Candidatus Jettenia caeni</name>
    <dbReference type="NCBI Taxonomy" id="247490"/>
    <lineage>
        <taxon>Bacteria</taxon>
        <taxon>Pseudomonadati</taxon>
        <taxon>Planctomycetota</taxon>
        <taxon>Candidatus Brocadiia</taxon>
        <taxon>Candidatus Brocadiales</taxon>
        <taxon>Candidatus Brocadiaceae</taxon>
        <taxon>Candidatus Jettenia</taxon>
    </lineage>
</organism>
<keyword evidence="2" id="KW-1185">Reference proteome</keyword>
<dbReference type="STRING" id="247490.KSU1_C1248"/>
<sequence length="141" mass="16020">MEHVEELTKQGGDFKRNELILEIKEDGQYGIRMPSKRVVGEFQLVKRQPQKVIYMGHGNATTFFSFSGSIVLEVHYTTQKDEIGPYEDIKTAVHLKFDNAFLAILAKAATPILIPKLDKLITKFSMKTKSIIETAYANKKN</sequence>
<reference evidence="1 2" key="1">
    <citation type="journal article" date="2012" name="FEBS Lett.">
        <title>Anammox organism KSU-1 expresses a NirK-type copper-containing nitrite reductase instead of a NirS-type with cytochrome cd1.</title>
        <authorList>
            <person name="Hira D."/>
            <person name="Toh H."/>
            <person name="Migita C.T."/>
            <person name="Okubo H."/>
            <person name="Nishiyama T."/>
            <person name="Hattori M."/>
            <person name="Furukawa K."/>
            <person name="Fujii T."/>
        </authorList>
    </citation>
    <scope>NUCLEOTIDE SEQUENCE [LARGE SCALE GENOMIC DNA]</scope>
</reference>
<protein>
    <submittedName>
        <fullName evidence="1">Uncharacterized protein</fullName>
    </submittedName>
</protein>
<dbReference type="Proteomes" id="UP000002985">
    <property type="component" value="Unassembled WGS sequence"/>
</dbReference>
<evidence type="ECO:0000313" key="2">
    <source>
        <dbReference type="Proteomes" id="UP000002985"/>
    </source>
</evidence>
<accession>I3IM99</accession>
<gene>
    <name evidence="1" type="ORF">KSU1_C1248</name>
</gene>
<name>I3IM99_9BACT</name>
<proteinExistence type="predicted"/>
<dbReference type="EMBL" id="BAFH01000003">
    <property type="protein sequence ID" value="GAB62844.1"/>
    <property type="molecule type" value="Genomic_DNA"/>
</dbReference>